<evidence type="ECO:0000313" key="2">
    <source>
        <dbReference type="Proteomes" id="UP001057402"/>
    </source>
</evidence>
<organism evidence="1 2">
    <name type="scientific">Melastoma candidum</name>
    <dbReference type="NCBI Taxonomy" id="119954"/>
    <lineage>
        <taxon>Eukaryota</taxon>
        <taxon>Viridiplantae</taxon>
        <taxon>Streptophyta</taxon>
        <taxon>Embryophyta</taxon>
        <taxon>Tracheophyta</taxon>
        <taxon>Spermatophyta</taxon>
        <taxon>Magnoliopsida</taxon>
        <taxon>eudicotyledons</taxon>
        <taxon>Gunneridae</taxon>
        <taxon>Pentapetalae</taxon>
        <taxon>rosids</taxon>
        <taxon>malvids</taxon>
        <taxon>Myrtales</taxon>
        <taxon>Melastomataceae</taxon>
        <taxon>Melastomatoideae</taxon>
        <taxon>Melastomateae</taxon>
        <taxon>Melastoma</taxon>
    </lineage>
</organism>
<dbReference type="Proteomes" id="UP001057402">
    <property type="component" value="Chromosome 4"/>
</dbReference>
<gene>
    <name evidence="1" type="ORF">MLD38_014834</name>
</gene>
<comment type="caution">
    <text evidence="1">The sequence shown here is derived from an EMBL/GenBank/DDBJ whole genome shotgun (WGS) entry which is preliminary data.</text>
</comment>
<accession>A0ACB9RE53</accession>
<sequence>MRRSEEFSQLIWVALFLMGFAHQPFLARGGSQAFIGTYGINYGRIADNIPSPDEVVTLLRAAKIRNVRIYDFNHSVLQAFSGTGLNLVVGLPNGNLNDMNASQDHAMTWVKENVQAFLPQTRIRGIAIGNEVLGGSDMELWTVLLGAAKNIYNAVKELKLDDVVQITTAHSQAVFVNSYPPSSCKFSSNIAQYMKPLLEFFQEVGSPFCLNAYPFLAYMGDPSNIDINYALFQPTQGIYDQKTNLHYDNMLDAQIDATYAALEDAGYKKMEVIVTETGWASRGDSNEAAANVSNARTYNYNLRKRLAKRKGTPMRPKNIVKAYIFALFNEDSKPGPTSERNFGLFKADGSIAYNIGFHGLQSSSATVRIRLKLSRLTARG</sequence>
<reference evidence="2" key="1">
    <citation type="journal article" date="2023" name="Front. Plant Sci.">
        <title>Chromosomal-level genome assembly of Melastoma candidum provides insights into trichome evolution.</title>
        <authorList>
            <person name="Zhong Y."/>
            <person name="Wu W."/>
            <person name="Sun C."/>
            <person name="Zou P."/>
            <person name="Liu Y."/>
            <person name="Dai S."/>
            <person name="Zhou R."/>
        </authorList>
    </citation>
    <scope>NUCLEOTIDE SEQUENCE [LARGE SCALE GENOMIC DNA]</scope>
</reference>
<keyword evidence="2" id="KW-1185">Reference proteome</keyword>
<protein>
    <submittedName>
        <fullName evidence="1">Uncharacterized protein</fullName>
    </submittedName>
</protein>
<evidence type="ECO:0000313" key="1">
    <source>
        <dbReference type="EMBL" id="KAI4377154.1"/>
    </source>
</evidence>
<proteinExistence type="predicted"/>
<name>A0ACB9RE53_9MYRT</name>
<dbReference type="EMBL" id="CM042883">
    <property type="protein sequence ID" value="KAI4377154.1"/>
    <property type="molecule type" value="Genomic_DNA"/>
</dbReference>